<dbReference type="EMBL" id="JMIW01000003">
    <property type="protein sequence ID" value="KEO90123.1"/>
    <property type="molecule type" value="Genomic_DNA"/>
</dbReference>
<comment type="caution">
    <text evidence="2">The sequence shown here is derived from an EMBL/GenBank/DDBJ whole genome shotgun (WGS) entry which is preliminary data.</text>
</comment>
<dbReference type="SUPFAM" id="SSF50156">
    <property type="entry name" value="PDZ domain-like"/>
    <property type="match status" value="1"/>
</dbReference>
<dbReference type="AlphaFoldDB" id="A0A074ME52"/>
<dbReference type="STRING" id="1044.EH31_08505"/>
<proteinExistence type="predicted"/>
<reference evidence="2 3" key="1">
    <citation type="submission" date="2014-04" db="EMBL/GenBank/DDBJ databases">
        <title>A comprehensive comparison of genomes of Erythrobacter spp. strains.</title>
        <authorList>
            <person name="Zheng Q."/>
        </authorList>
    </citation>
    <scope>NUCLEOTIDE SEQUENCE [LARGE SCALE GENOMIC DNA]</scope>
    <source>
        <strain evidence="2 3">DSM 6997</strain>
    </source>
</reference>
<gene>
    <name evidence="2" type="ORF">EH31_08505</name>
</gene>
<accession>A0A074ME52</accession>
<evidence type="ECO:0000313" key="3">
    <source>
        <dbReference type="Proteomes" id="UP000027647"/>
    </source>
</evidence>
<feature type="chain" id="PRO_5001697225" evidence="1">
    <location>
        <begin position="31"/>
        <end position="396"/>
    </location>
</feature>
<keyword evidence="1" id="KW-0732">Signal</keyword>
<keyword evidence="3" id="KW-1185">Reference proteome</keyword>
<dbReference type="Gene3D" id="3.90.226.10">
    <property type="entry name" value="2-enoyl-CoA Hydratase, Chain A, domain 1"/>
    <property type="match status" value="1"/>
</dbReference>
<organism evidence="2 3">
    <name type="scientific">Erythrobacter longus</name>
    <dbReference type="NCBI Taxonomy" id="1044"/>
    <lineage>
        <taxon>Bacteria</taxon>
        <taxon>Pseudomonadati</taxon>
        <taxon>Pseudomonadota</taxon>
        <taxon>Alphaproteobacteria</taxon>
        <taxon>Sphingomonadales</taxon>
        <taxon>Erythrobacteraceae</taxon>
        <taxon>Erythrobacter/Porphyrobacter group</taxon>
        <taxon>Erythrobacter</taxon>
    </lineage>
</organism>
<dbReference type="InterPro" id="IPR036034">
    <property type="entry name" value="PDZ_sf"/>
</dbReference>
<dbReference type="RefSeq" id="WP_206742017.1">
    <property type="nucleotide sequence ID" value="NZ_JMIW01000003.1"/>
</dbReference>
<evidence type="ECO:0000313" key="2">
    <source>
        <dbReference type="EMBL" id="KEO90123.1"/>
    </source>
</evidence>
<evidence type="ECO:0000256" key="1">
    <source>
        <dbReference type="SAM" id="SignalP"/>
    </source>
</evidence>
<dbReference type="Proteomes" id="UP000027647">
    <property type="component" value="Unassembled WGS sequence"/>
</dbReference>
<dbReference type="eggNOG" id="COG0793">
    <property type="taxonomic scope" value="Bacteria"/>
</dbReference>
<name>A0A074ME52_ERYLO</name>
<feature type="signal peptide" evidence="1">
    <location>
        <begin position="1"/>
        <end position="30"/>
    </location>
</feature>
<dbReference type="SUPFAM" id="SSF52096">
    <property type="entry name" value="ClpP/crotonase"/>
    <property type="match status" value="1"/>
</dbReference>
<dbReference type="Gene3D" id="2.30.42.10">
    <property type="match status" value="1"/>
</dbReference>
<sequence>MLTFGNGCIVTFMKWLLTVFALLSATASFATQPDGFREDAELLERLVKYQYAYLDRLPNGNFELTETLRAEAASVQTSRELIRFAERALMLLADHHAITGASLSDSWAVFPSYGDLWIEKRGDDYLIEQVRKNSPASQEGIKPGDRLIAIGELPVQDAIDTFWRDLGVIDESGDEAFAARVLAAGRRDRPRTLTLQSPQDNPRVLQLPNLYSIDDAERPSISVSNENDSLVIRFHDSLGRNDTIAAFDQAMGQAINDQHIIIDLTDTASGGNTVVARGILGWFVQEPTNYQIHQLPAEKRRTGIDRQWIEQVLPREGKYHSGPVTVRVGRWTGSMGEGLTIGFDALGAKTEGSRMAGLLGAVYDERLPNSQLVVKLPVERLFAVDGTPREEFVPTN</sequence>
<dbReference type="InterPro" id="IPR029045">
    <property type="entry name" value="ClpP/crotonase-like_dom_sf"/>
</dbReference>
<protein>
    <submittedName>
        <fullName evidence="2">Peptidase S41</fullName>
    </submittedName>
</protein>